<sequence length="203" mass="22911">MAKLNKKKEVGESMDRQSKKSIGFFQILLAWIIIPLMFTTAVVLIIAKVADVNVFDEAKEWTSKVPFLEQKTPDEKIEGDLILEERVISLQAEIQEKEAQLFEVQDELTQVKDSNETLVIEKEKLNEEIEKLKLAQSESKRDFKEIITTYEQMSAKSSAPVITKMGDAEAVQILSSLKPATLAAILEKMSPEDAAKYTSMLTK</sequence>
<feature type="domain" description="Magnesium transporter MgtE intracellular" evidence="3">
    <location>
        <begin position="143"/>
        <end position="201"/>
    </location>
</feature>
<evidence type="ECO:0000313" key="4">
    <source>
        <dbReference type="EMBL" id="ARF15320.1"/>
    </source>
</evidence>
<feature type="coiled-coil region" evidence="1">
    <location>
        <begin position="87"/>
        <end position="142"/>
    </location>
</feature>
<protein>
    <recommendedName>
        <fullName evidence="3">Magnesium transporter MgtE intracellular domain-containing protein</fullName>
    </recommendedName>
</protein>
<dbReference type="RefSeq" id="WP_029053206.1">
    <property type="nucleotide sequence ID" value="NZ_CP015108.1"/>
</dbReference>
<dbReference type="InterPro" id="IPR006668">
    <property type="entry name" value="Mg_transptr_MgtE_intracell_dom"/>
</dbReference>
<dbReference type="Proteomes" id="UP000192486">
    <property type="component" value="Chromosome"/>
</dbReference>
<evidence type="ECO:0000256" key="1">
    <source>
        <dbReference type="SAM" id="Coils"/>
    </source>
</evidence>
<dbReference type="EMBL" id="CP015108">
    <property type="protein sequence ID" value="ARF15320.1"/>
    <property type="molecule type" value="Genomic_DNA"/>
</dbReference>
<accession>A0ABN4YZD3</accession>
<proteinExistence type="predicted"/>
<gene>
    <name evidence="4" type="ORF">SporoS204_14860</name>
</gene>
<keyword evidence="2" id="KW-1133">Transmembrane helix</keyword>
<keyword evidence="2" id="KW-0812">Transmembrane</keyword>
<reference evidence="4 5" key="1">
    <citation type="submission" date="2016-04" db="EMBL/GenBank/DDBJ databases">
        <title>Comparative Genomics and Epigenetics of Sporosarcina ureae.</title>
        <authorList>
            <person name="Oliver A.S."/>
            <person name="Cooper K.K."/>
        </authorList>
    </citation>
    <scope>NUCLEOTIDE SEQUENCE [LARGE SCALE GENOMIC DNA]</scope>
    <source>
        <strain evidence="4 5">S204</strain>
    </source>
</reference>
<evidence type="ECO:0000256" key="2">
    <source>
        <dbReference type="SAM" id="Phobius"/>
    </source>
</evidence>
<keyword evidence="2" id="KW-0472">Membrane</keyword>
<keyword evidence="1" id="KW-0175">Coiled coil</keyword>
<dbReference type="Pfam" id="PF03448">
    <property type="entry name" value="MgtE_N"/>
    <property type="match status" value="1"/>
</dbReference>
<keyword evidence="5" id="KW-1185">Reference proteome</keyword>
<evidence type="ECO:0000259" key="3">
    <source>
        <dbReference type="Pfam" id="PF03448"/>
    </source>
</evidence>
<name>A0ABN4YZD3_SPOUR</name>
<evidence type="ECO:0000313" key="5">
    <source>
        <dbReference type="Proteomes" id="UP000192486"/>
    </source>
</evidence>
<organism evidence="4 5">
    <name type="scientific">Sporosarcina ureae</name>
    <dbReference type="NCBI Taxonomy" id="1571"/>
    <lineage>
        <taxon>Bacteria</taxon>
        <taxon>Bacillati</taxon>
        <taxon>Bacillota</taxon>
        <taxon>Bacilli</taxon>
        <taxon>Bacillales</taxon>
        <taxon>Caryophanaceae</taxon>
        <taxon>Sporosarcina</taxon>
    </lineage>
</organism>
<dbReference type="SUPFAM" id="SSF158791">
    <property type="entry name" value="MgtE N-terminal domain-like"/>
    <property type="match status" value="1"/>
</dbReference>
<feature type="transmembrane region" description="Helical" evidence="2">
    <location>
        <begin position="21"/>
        <end position="47"/>
    </location>
</feature>